<dbReference type="InterPro" id="IPR029063">
    <property type="entry name" value="SAM-dependent_MTases_sf"/>
</dbReference>
<dbReference type="PANTHER" id="PTHR14614">
    <property type="entry name" value="HEPATOCELLULAR CARCINOMA-ASSOCIATED ANTIGEN"/>
    <property type="match status" value="1"/>
</dbReference>
<dbReference type="PANTHER" id="PTHR14614:SF98">
    <property type="entry name" value="S-ADENOSYL-L-METHIONINE-DEPENDENT METHYLTRANSFERASES SUPERFAMILY PROTEIN"/>
    <property type="match status" value="1"/>
</dbReference>
<dbReference type="Proteomes" id="UP000612055">
    <property type="component" value="Unassembled WGS sequence"/>
</dbReference>
<dbReference type="Pfam" id="PF10294">
    <property type="entry name" value="Methyltransf_16"/>
    <property type="match status" value="1"/>
</dbReference>
<gene>
    <name evidence="1" type="ORF">HYH03_010195</name>
</gene>
<accession>A0A835Y5G2</accession>
<protein>
    <submittedName>
        <fullName evidence="1">Uncharacterized protein</fullName>
    </submittedName>
</protein>
<evidence type="ECO:0000313" key="1">
    <source>
        <dbReference type="EMBL" id="KAG2491404.1"/>
    </source>
</evidence>
<sequence length="245" mass="26042">MGRPMAPQQLQQQARGASPVVCQGVKLDAAMQALLEDAIARSTCTVGDRVGIIGLKFAEENLKEGCPIMESAIRLALYLRDYRNKQIAGRTVLELGTGIGVAGLTMAAFGANVLLTDLPEVVPVASKNVNKNADLVKGAGGLAQVAALDWSNPPAELVTGPWDYIIGSDLVYDESSPDALAPVLSRLLGASPRATVLLSHVHRTDAIDDHMTQVFQQHGLDIGLAPRDGEDKGEDDVSIIMVRRL</sequence>
<name>A0A835Y5G2_9CHLO</name>
<keyword evidence="2" id="KW-1185">Reference proteome</keyword>
<reference evidence="1" key="1">
    <citation type="journal article" date="2020" name="bioRxiv">
        <title>Comparative genomics of Chlamydomonas.</title>
        <authorList>
            <person name="Craig R.J."/>
            <person name="Hasan A.R."/>
            <person name="Ness R.W."/>
            <person name="Keightley P.D."/>
        </authorList>
    </citation>
    <scope>NUCLEOTIDE SEQUENCE</scope>
    <source>
        <strain evidence="1">CCAP 11/70</strain>
    </source>
</reference>
<dbReference type="AlphaFoldDB" id="A0A835Y5G2"/>
<dbReference type="EMBL" id="JAEHOE010000053">
    <property type="protein sequence ID" value="KAG2491404.1"/>
    <property type="molecule type" value="Genomic_DNA"/>
</dbReference>
<dbReference type="InterPro" id="IPR019410">
    <property type="entry name" value="Methyltransf_16"/>
</dbReference>
<dbReference type="Gene3D" id="3.40.50.150">
    <property type="entry name" value="Vaccinia Virus protein VP39"/>
    <property type="match status" value="1"/>
</dbReference>
<dbReference type="OrthoDB" id="413520at2759"/>
<organism evidence="1 2">
    <name type="scientific">Edaphochlamys debaryana</name>
    <dbReference type="NCBI Taxonomy" id="47281"/>
    <lineage>
        <taxon>Eukaryota</taxon>
        <taxon>Viridiplantae</taxon>
        <taxon>Chlorophyta</taxon>
        <taxon>core chlorophytes</taxon>
        <taxon>Chlorophyceae</taxon>
        <taxon>CS clade</taxon>
        <taxon>Chlamydomonadales</taxon>
        <taxon>Chlamydomonadales incertae sedis</taxon>
        <taxon>Edaphochlamys</taxon>
    </lineage>
</organism>
<evidence type="ECO:0000313" key="2">
    <source>
        <dbReference type="Proteomes" id="UP000612055"/>
    </source>
</evidence>
<dbReference type="SUPFAM" id="SSF53335">
    <property type="entry name" value="S-adenosyl-L-methionine-dependent methyltransferases"/>
    <property type="match status" value="1"/>
</dbReference>
<comment type="caution">
    <text evidence="1">The sequence shown here is derived from an EMBL/GenBank/DDBJ whole genome shotgun (WGS) entry which is preliminary data.</text>
</comment>
<proteinExistence type="predicted"/>